<protein>
    <submittedName>
        <fullName evidence="1">Uncharacterized protein</fullName>
    </submittedName>
</protein>
<dbReference type="AlphaFoldDB" id="A0A644U9U4"/>
<gene>
    <name evidence="1" type="ORF">SDC9_21418</name>
</gene>
<evidence type="ECO:0000313" key="1">
    <source>
        <dbReference type="EMBL" id="MPL75592.1"/>
    </source>
</evidence>
<name>A0A644U9U4_9ZZZZ</name>
<organism evidence="1">
    <name type="scientific">bioreactor metagenome</name>
    <dbReference type="NCBI Taxonomy" id="1076179"/>
    <lineage>
        <taxon>unclassified sequences</taxon>
        <taxon>metagenomes</taxon>
        <taxon>ecological metagenomes</taxon>
    </lineage>
</organism>
<reference evidence="1" key="1">
    <citation type="submission" date="2019-08" db="EMBL/GenBank/DDBJ databases">
        <authorList>
            <person name="Kucharzyk K."/>
            <person name="Murdoch R.W."/>
            <person name="Higgins S."/>
            <person name="Loffler F."/>
        </authorList>
    </citation>
    <scope>NUCLEOTIDE SEQUENCE</scope>
</reference>
<comment type="caution">
    <text evidence="1">The sequence shown here is derived from an EMBL/GenBank/DDBJ whole genome shotgun (WGS) entry which is preliminary data.</text>
</comment>
<proteinExistence type="predicted"/>
<sequence>MKRKISNIYEETINAIKNLNPNMTFKEKEKSLKIINQNKKYFGLTINPYVMSFKELKNIPILIRDHIKMEKRNRNIIGQKY</sequence>
<dbReference type="EMBL" id="VSSQ01000090">
    <property type="protein sequence ID" value="MPL75592.1"/>
    <property type="molecule type" value="Genomic_DNA"/>
</dbReference>
<accession>A0A644U9U4</accession>